<dbReference type="PROSITE" id="PS50983">
    <property type="entry name" value="FE_B12_PBP"/>
    <property type="match status" value="1"/>
</dbReference>
<keyword evidence="8" id="KW-1185">Reference proteome</keyword>
<proteinExistence type="inferred from homology"/>
<reference evidence="7" key="1">
    <citation type="submission" date="2022-06" db="EMBL/GenBank/DDBJ databases">
        <title>Genome public.</title>
        <authorList>
            <person name="Sun Q."/>
        </authorList>
    </citation>
    <scope>NUCLEOTIDE SEQUENCE</scope>
    <source>
        <strain evidence="7">CWNU-1</strain>
    </source>
</reference>
<comment type="similarity">
    <text evidence="2">Belongs to the bacterial solute-binding protein 8 family.</text>
</comment>
<dbReference type="InterPro" id="IPR051313">
    <property type="entry name" value="Bact_iron-sidero_bind"/>
</dbReference>
<evidence type="ECO:0000256" key="2">
    <source>
        <dbReference type="ARBA" id="ARBA00008814"/>
    </source>
</evidence>
<keyword evidence="4 5" id="KW-0732">Signal</keyword>
<evidence type="ECO:0000313" key="7">
    <source>
        <dbReference type="EMBL" id="MCM2389621.1"/>
    </source>
</evidence>
<dbReference type="Gene3D" id="3.40.50.1980">
    <property type="entry name" value="Nitrogenase molybdenum iron protein domain"/>
    <property type="match status" value="2"/>
</dbReference>
<dbReference type="InterPro" id="IPR002491">
    <property type="entry name" value="ABC_transptr_periplasmic_BD"/>
</dbReference>
<comment type="subcellular location">
    <subcellularLocation>
        <location evidence="1">Cell envelope</location>
    </subcellularLocation>
</comment>
<organism evidence="7 8">
    <name type="scientific">Streptomyces albipurpureus</name>
    <dbReference type="NCBI Taxonomy" id="2897419"/>
    <lineage>
        <taxon>Bacteria</taxon>
        <taxon>Bacillati</taxon>
        <taxon>Actinomycetota</taxon>
        <taxon>Actinomycetes</taxon>
        <taxon>Kitasatosporales</taxon>
        <taxon>Streptomycetaceae</taxon>
        <taxon>Streptomyces</taxon>
    </lineage>
</organism>
<keyword evidence="3" id="KW-0813">Transport</keyword>
<evidence type="ECO:0000256" key="1">
    <source>
        <dbReference type="ARBA" id="ARBA00004196"/>
    </source>
</evidence>
<gene>
    <name evidence="7" type="ORF">NBG84_15190</name>
</gene>
<feature type="domain" description="Fe/B12 periplasmic-binding" evidence="6">
    <location>
        <begin position="74"/>
        <end position="343"/>
    </location>
</feature>
<evidence type="ECO:0000259" key="6">
    <source>
        <dbReference type="PROSITE" id="PS50983"/>
    </source>
</evidence>
<sequence>MRTPRTRATRLMGVVIAGLLLVTGCTASGDPVADETSGGTSVALPAAEGVTEYPLTLKTPFGDTSLDKRPERIAIVTANTLDTDALLALGGTPVFAPSTVDRNPWLDKGDVKGIKKLWDADAGTEVSAESVAAASPDLIVALAAYETFDQARFDKLSTIAPVLYAAQGELTWQELTRKLGNTLDLTAAAKDAVASAEKKVAQTRSDHPEFKGRSATHIIVYEEKYGPYYASSPGSDTALLLEQLGFVLPEAAAKFTKDGTISDELVGLIDADFLLLSTSANPEYFVDAPLVKAVPAVADGRAIVNPADKKTRTNHFAWGLNVQSVLSVPWLIDQLADFGAKAIR</sequence>
<evidence type="ECO:0000256" key="3">
    <source>
        <dbReference type="ARBA" id="ARBA00022448"/>
    </source>
</evidence>
<evidence type="ECO:0000256" key="5">
    <source>
        <dbReference type="SAM" id="SignalP"/>
    </source>
</evidence>
<dbReference type="PANTHER" id="PTHR30532:SF24">
    <property type="entry name" value="FERRIC ENTEROBACTIN-BINDING PERIPLASMIC PROTEIN FEPB"/>
    <property type="match status" value="1"/>
</dbReference>
<evidence type="ECO:0000256" key="4">
    <source>
        <dbReference type="ARBA" id="ARBA00022729"/>
    </source>
</evidence>
<name>A0ABT0UQU6_9ACTN</name>
<dbReference type="PROSITE" id="PS51257">
    <property type="entry name" value="PROKAR_LIPOPROTEIN"/>
    <property type="match status" value="1"/>
</dbReference>
<feature type="chain" id="PRO_5045484171" evidence="5">
    <location>
        <begin position="28"/>
        <end position="344"/>
    </location>
</feature>
<dbReference type="EMBL" id="JAMQAW010000011">
    <property type="protein sequence ID" value="MCM2389621.1"/>
    <property type="molecule type" value="Genomic_DNA"/>
</dbReference>
<feature type="signal peptide" evidence="5">
    <location>
        <begin position="1"/>
        <end position="27"/>
    </location>
</feature>
<dbReference type="PANTHER" id="PTHR30532">
    <property type="entry name" value="IRON III DICITRATE-BINDING PERIPLASMIC PROTEIN"/>
    <property type="match status" value="1"/>
</dbReference>
<dbReference type="Pfam" id="PF01497">
    <property type="entry name" value="Peripla_BP_2"/>
    <property type="match status" value="1"/>
</dbReference>
<dbReference type="RefSeq" id="WP_250919960.1">
    <property type="nucleotide sequence ID" value="NZ_JAMQAW010000011.1"/>
</dbReference>
<dbReference type="Proteomes" id="UP001431429">
    <property type="component" value="Unassembled WGS sequence"/>
</dbReference>
<comment type="caution">
    <text evidence="7">The sequence shown here is derived from an EMBL/GenBank/DDBJ whole genome shotgun (WGS) entry which is preliminary data.</text>
</comment>
<dbReference type="SUPFAM" id="SSF53807">
    <property type="entry name" value="Helical backbone' metal receptor"/>
    <property type="match status" value="1"/>
</dbReference>
<protein>
    <submittedName>
        <fullName evidence="7">ABC transporter substrate-binding protein</fullName>
    </submittedName>
</protein>
<accession>A0ABT0UQU6</accession>
<evidence type="ECO:0000313" key="8">
    <source>
        <dbReference type="Proteomes" id="UP001431429"/>
    </source>
</evidence>